<evidence type="ECO:0000313" key="1">
    <source>
        <dbReference type="EMBL" id="SFB77008.1"/>
    </source>
</evidence>
<dbReference type="Proteomes" id="UP000184031">
    <property type="component" value="Unassembled WGS sequence"/>
</dbReference>
<sequence length="133" mass="15377">MGTYEEKLGILSELISFARVDHSLKRSEYEFLLKVASNLGVDKETFDGLLKNESPKVRLKTQAERIVQFHRLLLLMNIDQEQHKKEIDTLYNIGLKMGLPPTAMAQVLEIMHRYPNKVVPPDVLINIFKAHYN</sequence>
<dbReference type="AlphaFoldDB" id="A0A1M6RXG5"/>
<dbReference type="RefSeq" id="WP_072877863.1">
    <property type="nucleotide sequence ID" value="NZ_FOKU01000002.1"/>
</dbReference>
<keyword evidence="4" id="KW-1185">Reference proteome</keyword>
<evidence type="ECO:0008006" key="5">
    <source>
        <dbReference type="Google" id="ProtNLM"/>
    </source>
</evidence>
<evidence type="ECO:0000313" key="3">
    <source>
        <dbReference type="Proteomes" id="UP000184031"/>
    </source>
</evidence>
<evidence type="ECO:0000313" key="2">
    <source>
        <dbReference type="EMBL" id="SHK37245.1"/>
    </source>
</evidence>
<evidence type="ECO:0000313" key="4">
    <source>
        <dbReference type="Proteomes" id="UP000198940"/>
    </source>
</evidence>
<reference evidence="2 3" key="1">
    <citation type="submission" date="2016-11" db="EMBL/GenBank/DDBJ databases">
        <authorList>
            <person name="Varghese N."/>
            <person name="Submissions S."/>
        </authorList>
    </citation>
    <scope>NUCLEOTIDE SEQUENCE [LARGE SCALE GENOMIC DNA]</scope>
    <source>
        <strain evidence="2 3">CGMCC 1.12174</strain>
        <strain evidence="1 4">DSM 26351</strain>
    </source>
</reference>
<name>A0A1M6RXG5_9FLAO</name>
<gene>
    <name evidence="1" type="ORF">SAMN04487891_102237</name>
    <name evidence="2" type="ORF">SAMN05216293_0916</name>
</gene>
<proteinExistence type="predicted"/>
<dbReference type="InterPro" id="IPR029024">
    <property type="entry name" value="TerB-like"/>
</dbReference>
<protein>
    <recommendedName>
        <fullName evidence="5">Tellurite resistance protein TerB</fullName>
    </recommendedName>
</protein>
<dbReference type="STRING" id="1055723.SAMN05216293_0916"/>
<dbReference type="EMBL" id="FOKU01000002">
    <property type="protein sequence ID" value="SFB77008.1"/>
    <property type="molecule type" value="Genomic_DNA"/>
</dbReference>
<dbReference type="Gene3D" id="1.10.3680.10">
    <property type="entry name" value="TerB-like"/>
    <property type="match status" value="1"/>
</dbReference>
<dbReference type="OrthoDB" id="1143847at2"/>
<accession>A0A1M6RXG5</accession>
<dbReference type="SUPFAM" id="SSF158682">
    <property type="entry name" value="TerB-like"/>
    <property type="match status" value="1"/>
</dbReference>
<comment type="caution">
    <text evidence="2">The sequence shown here is derived from an EMBL/GenBank/DDBJ whole genome shotgun (WGS) entry which is preliminary data.</text>
</comment>
<organism evidence="2 3">
    <name type="scientific">Flagellimonas taeanensis</name>
    <dbReference type="NCBI Taxonomy" id="1005926"/>
    <lineage>
        <taxon>Bacteria</taxon>
        <taxon>Pseudomonadati</taxon>
        <taxon>Bacteroidota</taxon>
        <taxon>Flavobacteriia</taxon>
        <taxon>Flavobacteriales</taxon>
        <taxon>Flavobacteriaceae</taxon>
        <taxon>Flagellimonas</taxon>
    </lineage>
</organism>
<dbReference type="EMBL" id="FRAT01000002">
    <property type="protein sequence ID" value="SHK37245.1"/>
    <property type="molecule type" value="Genomic_DNA"/>
</dbReference>
<dbReference type="Proteomes" id="UP000198940">
    <property type="component" value="Unassembled WGS sequence"/>
</dbReference>